<dbReference type="SUPFAM" id="SSF53187">
    <property type="entry name" value="Zn-dependent exopeptidases"/>
    <property type="match status" value="1"/>
</dbReference>
<name>A0A553UPG0_9DEIO</name>
<evidence type="ECO:0000313" key="2">
    <source>
        <dbReference type="Proteomes" id="UP000316092"/>
    </source>
</evidence>
<reference evidence="1 2" key="1">
    <citation type="submission" date="2019-07" db="EMBL/GenBank/DDBJ databases">
        <title>Deinococcus detaillus sp. nov., isolated from humus soil in Antarctica.</title>
        <authorList>
            <person name="Zhang K."/>
        </authorList>
    </citation>
    <scope>NUCLEOTIDE SEQUENCE [LARGE SCALE GENOMIC DNA]</scope>
    <source>
        <strain evidence="1 2">H1</strain>
    </source>
</reference>
<dbReference type="Proteomes" id="UP000316092">
    <property type="component" value="Unassembled WGS sequence"/>
</dbReference>
<dbReference type="OrthoDB" id="7956186at2"/>
<protein>
    <submittedName>
        <fullName evidence="1">Zinc carboxypeptidase</fullName>
    </submittedName>
</protein>
<dbReference type="GO" id="GO:0004180">
    <property type="term" value="F:carboxypeptidase activity"/>
    <property type="evidence" value="ECO:0007669"/>
    <property type="project" value="UniProtKB-KW"/>
</dbReference>
<dbReference type="Gene3D" id="3.40.630.10">
    <property type="entry name" value="Zn peptidases"/>
    <property type="match status" value="1"/>
</dbReference>
<sequence length="609" mass="67055">MPITGGPLIVHAYVSESPEVRAGLKNTILQKFRERGQSAAVHVRSAYKTGYFWAAEEIQPLWRRHQADRLSVTYPVIAPATQGRFLQELYPLAALLEREGVRAELKAGGSATQYEAVLYRGETVLWHGACAVPLHHRTSPDGREVFGPTGWLTVKSQAETLHDERLPTDGELFWDWYGEVVLPHVLNLAGERPGLPIFKNLSVNLHLSEPDFALDVLDERVSMTEALTEEIYFGTLDALKQRAGTPVSDRSLIPGRIAPVATSTPGQNGWVRVTLTPWGESSFPPEFTAETAPALPKLAAIDVGALSTDRPWKPAHIWAYARQQAEQFGLEWAIPAYSVDGRPVPTVLRRSTADQPEFLARGVLLTSGQHANETTGPVAAAQLIGTLAANPLPFAVLPLENPDGAHLHRALTQLNPEHMHHAARYTSLGDDLEFRLRNGDPRWEARARAWAAGEIGASLHLNLHGYPAHEWVRPYSGYAPFGFESWALPAGFLTIIRYHSGHQKSAHRLADAIATRLTTLDDVVAHTTRACRTGAAHSGPPHYELIRGLPFLLAEYPEALCPLTVITEAPDETIYGQRFAMFVRAHQAVCEAAIEYHRLCCLTQAPPPA</sequence>
<evidence type="ECO:0000313" key="1">
    <source>
        <dbReference type="EMBL" id="TSA82088.1"/>
    </source>
</evidence>
<keyword evidence="1" id="KW-0121">Carboxypeptidase</keyword>
<organism evidence="1 2">
    <name type="scientific">Deinococcus detaillensis</name>
    <dbReference type="NCBI Taxonomy" id="2592048"/>
    <lineage>
        <taxon>Bacteria</taxon>
        <taxon>Thermotogati</taxon>
        <taxon>Deinococcota</taxon>
        <taxon>Deinococci</taxon>
        <taxon>Deinococcales</taxon>
        <taxon>Deinococcaceae</taxon>
        <taxon>Deinococcus</taxon>
    </lineage>
</organism>
<gene>
    <name evidence="1" type="ORF">FNU79_14385</name>
</gene>
<proteinExistence type="predicted"/>
<keyword evidence="1" id="KW-0645">Protease</keyword>
<dbReference type="AlphaFoldDB" id="A0A553UPG0"/>
<keyword evidence="1" id="KW-0378">Hydrolase</keyword>
<accession>A0A553UPG0</accession>
<keyword evidence="2" id="KW-1185">Reference proteome</keyword>
<comment type="caution">
    <text evidence="1">The sequence shown here is derived from an EMBL/GenBank/DDBJ whole genome shotgun (WGS) entry which is preliminary data.</text>
</comment>
<dbReference type="EMBL" id="VKDB01000019">
    <property type="protein sequence ID" value="TSA82088.1"/>
    <property type="molecule type" value="Genomic_DNA"/>
</dbReference>